<feature type="non-terminal residue" evidence="2">
    <location>
        <position position="179"/>
    </location>
</feature>
<keyword evidence="3" id="KW-1185">Reference proteome</keyword>
<keyword evidence="1" id="KW-0472">Membrane</keyword>
<keyword evidence="1" id="KW-1133">Transmembrane helix</keyword>
<evidence type="ECO:0000313" key="3">
    <source>
        <dbReference type="Proteomes" id="UP000054144"/>
    </source>
</evidence>
<keyword evidence="1" id="KW-0812">Transmembrane</keyword>
<protein>
    <recommendedName>
        <fullName evidence="4">Reverse transcriptase domain-containing protein</fullName>
    </recommendedName>
</protein>
<sequence>IRKSHLKGFEIPGTMDKLIVKLFADDTTVYLSKGDKFEDLLNILDGWCIASKAKFNREKTVIIPLGNAAYRRHLVETRRISRNDFVISDDITILEDGLTTRILGGQVGNHALGEVLWAPVLDKIDSSLNNWEKGKPTMEGRKLLTQWIIGGMSLFLAIVQGMPKTVEKRLKKRIRTFMW</sequence>
<feature type="transmembrane region" description="Helical" evidence="1">
    <location>
        <begin position="143"/>
        <end position="162"/>
    </location>
</feature>
<dbReference type="EMBL" id="KN881828">
    <property type="protein sequence ID" value="KIY48654.1"/>
    <property type="molecule type" value="Genomic_DNA"/>
</dbReference>
<dbReference type="Proteomes" id="UP000054144">
    <property type="component" value="Unassembled WGS sequence"/>
</dbReference>
<evidence type="ECO:0008006" key="4">
    <source>
        <dbReference type="Google" id="ProtNLM"/>
    </source>
</evidence>
<name>A0A0D7AE13_9AGAR</name>
<evidence type="ECO:0000256" key="1">
    <source>
        <dbReference type="SAM" id="Phobius"/>
    </source>
</evidence>
<reference evidence="2 3" key="1">
    <citation type="journal article" date="2015" name="Fungal Genet. Biol.">
        <title>Evolution of novel wood decay mechanisms in Agaricales revealed by the genome sequences of Fistulina hepatica and Cylindrobasidium torrendii.</title>
        <authorList>
            <person name="Floudas D."/>
            <person name="Held B.W."/>
            <person name="Riley R."/>
            <person name="Nagy L.G."/>
            <person name="Koehler G."/>
            <person name="Ransdell A.S."/>
            <person name="Younus H."/>
            <person name="Chow J."/>
            <person name="Chiniquy J."/>
            <person name="Lipzen A."/>
            <person name="Tritt A."/>
            <person name="Sun H."/>
            <person name="Haridas S."/>
            <person name="LaButti K."/>
            <person name="Ohm R.A."/>
            <person name="Kues U."/>
            <person name="Blanchette R.A."/>
            <person name="Grigoriev I.V."/>
            <person name="Minto R.E."/>
            <person name="Hibbett D.S."/>
        </authorList>
    </citation>
    <scope>NUCLEOTIDE SEQUENCE [LARGE SCALE GENOMIC DNA]</scope>
    <source>
        <strain evidence="2 3">ATCC 64428</strain>
    </source>
</reference>
<organism evidence="2 3">
    <name type="scientific">Fistulina hepatica ATCC 64428</name>
    <dbReference type="NCBI Taxonomy" id="1128425"/>
    <lineage>
        <taxon>Eukaryota</taxon>
        <taxon>Fungi</taxon>
        <taxon>Dikarya</taxon>
        <taxon>Basidiomycota</taxon>
        <taxon>Agaricomycotina</taxon>
        <taxon>Agaricomycetes</taxon>
        <taxon>Agaricomycetidae</taxon>
        <taxon>Agaricales</taxon>
        <taxon>Fistulinaceae</taxon>
        <taxon>Fistulina</taxon>
    </lineage>
</organism>
<feature type="non-terminal residue" evidence="2">
    <location>
        <position position="1"/>
    </location>
</feature>
<gene>
    <name evidence="2" type="ORF">FISHEDRAFT_22199</name>
</gene>
<evidence type="ECO:0000313" key="2">
    <source>
        <dbReference type="EMBL" id="KIY48654.1"/>
    </source>
</evidence>
<dbReference type="AlphaFoldDB" id="A0A0D7AE13"/>
<accession>A0A0D7AE13</accession>
<proteinExistence type="predicted"/>
<dbReference type="OrthoDB" id="2205812at2759"/>